<gene>
    <name evidence="1" type="ORF">ABM479_10075</name>
</gene>
<evidence type="ECO:0000313" key="1">
    <source>
        <dbReference type="EMBL" id="XBT91171.1"/>
    </source>
</evidence>
<accession>A0AAU7RLW9</accession>
<dbReference type="AlphaFoldDB" id="A0AAU7RLW9"/>
<proteinExistence type="predicted"/>
<protein>
    <submittedName>
        <fullName evidence="1">Uncharacterized protein</fullName>
    </submittedName>
</protein>
<name>A0AAU7RLW9_9HYPH</name>
<organism evidence="1">
    <name type="scientific">Rhizobium sp. ZPR3</name>
    <dbReference type="NCBI Taxonomy" id="3158967"/>
    <lineage>
        <taxon>Bacteria</taxon>
        <taxon>Pseudomonadati</taxon>
        <taxon>Pseudomonadota</taxon>
        <taxon>Alphaproteobacteria</taxon>
        <taxon>Hyphomicrobiales</taxon>
        <taxon>Rhizobiaceae</taxon>
        <taxon>Rhizobium/Agrobacterium group</taxon>
        <taxon>Rhizobium</taxon>
    </lineage>
</organism>
<dbReference type="RefSeq" id="WP_349955933.1">
    <property type="nucleotide sequence ID" value="NZ_CP157960.1"/>
</dbReference>
<reference evidence="1" key="1">
    <citation type="submission" date="2024-06" db="EMBL/GenBank/DDBJ databases">
        <authorList>
            <person name="Li T."/>
            <person name="Gao R."/>
        </authorList>
    </citation>
    <scope>NUCLEOTIDE SEQUENCE</scope>
    <source>
        <strain evidence="1">ZPR3</strain>
    </source>
</reference>
<sequence length="55" mass="5651">MDIAKQGEPVNARFCFPIKEFGLSAAIALIDTVGLEDSNMTSVAGAIVAGLLQGV</sequence>
<dbReference type="EMBL" id="CP157960">
    <property type="protein sequence ID" value="XBT91171.1"/>
    <property type="molecule type" value="Genomic_DNA"/>
</dbReference>